<reference evidence="15 16" key="1">
    <citation type="submission" date="2024-08" db="EMBL/GenBank/DDBJ databases">
        <authorList>
            <person name="Cucini C."/>
            <person name="Frati F."/>
        </authorList>
    </citation>
    <scope>NUCLEOTIDE SEQUENCE [LARGE SCALE GENOMIC DNA]</scope>
</reference>
<dbReference type="InterPro" id="IPR052192">
    <property type="entry name" value="Insect_Ionotropic_Sensory_Rcpt"/>
</dbReference>
<name>A0ABP1R8H5_9HEXA</name>
<gene>
    <name evidence="15" type="ORF">ODALV1_LOCUS19890</name>
</gene>
<feature type="transmembrane region" description="Helical" evidence="13">
    <location>
        <begin position="425"/>
        <end position="449"/>
    </location>
</feature>
<keyword evidence="3" id="KW-1003">Cell membrane</keyword>
<proteinExistence type="predicted"/>
<feature type="compositionally biased region" description="Low complexity" evidence="12">
    <location>
        <begin position="164"/>
        <end position="181"/>
    </location>
</feature>
<evidence type="ECO:0000256" key="10">
    <source>
        <dbReference type="ARBA" id="ARBA00023286"/>
    </source>
</evidence>
<keyword evidence="11" id="KW-0407">Ion channel</keyword>
<dbReference type="EMBL" id="CAXLJM020000068">
    <property type="protein sequence ID" value="CAL8122620.1"/>
    <property type="molecule type" value="Genomic_DNA"/>
</dbReference>
<evidence type="ECO:0000256" key="11">
    <source>
        <dbReference type="ARBA" id="ARBA00023303"/>
    </source>
</evidence>
<accession>A0ABP1R8H5</accession>
<evidence type="ECO:0000256" key="2">
    <source>
        <dbReference type="ARBA" id="ARBA00022448"/>
    </source>
</evidence>
<evidence type="ECO:0000256" key="12">
    <source>
        <dbReference type="SAM" id="MobiDB-lite"/>
    </source>
</evidence>
<keyword evidence="8" id="KW-0675">Receptor</keyword>
<dbReference type="Gene3D" id="1.10.287.70">
    <property type="match status" value="1"/>
</dbReference>
<keyword evidence="10" id="KW-1071">Ligand-gated ion channel</keyword>
<comment type="subcellular location">
    <subcellularLocation>
        <location evidence="1">Cell membrane</location>
        <topology evidence="1">Multi-pass membrane protein</topology>
    </subcellularLocation>
</comment>
<dbReference type="PANTHER" id="PTHR42643">
    <property type="entry name" value="IONOTROPIC RECEPTOR 20A-RELATED"/>
    <property type="match status" value="1"/>
</dbReference>
<evidence type="ECO:0000313" key="15">
    <source>
        <dbReference type="EMBL" id="CAL8122620.1"/>
    </source>
</evidence>
<comment type="caution">
    <text evidence="15">The sequence shown here is derived from an EMBL/GenBank/DDBJ whole genome shotgun (WGS) entry which is preliminary data.</text>
</comment>
<keyword evidence="16" id="KW-1185">Reference proteome</keyword>
<dbReference type="Pfam" id="PF10613">
    <property type="entry name" value="Lig_chan-Glu_bd"/>
    <property type="match status" value="1"/>
</dbReference>
<dbReference type="Proteomes" id="UP001642540">
    <property type="component" value="Unassembled WGS sequence"/>
</dbReference>
<protein>
    <recommendedName>
        <fullName evidence="14">Ionotropic glutamate receptor L-glutamate and glycine-binding domain-containing protein</fullName>
    </recommendedName>
</protein>
<evidence type="ECO:0000259" key="14">
    <source>
        <dbReference type="SMART" id="SM00918"/>
    </source>
</evidence>
<evidence type="ECO:0000256" key="13">
    <source>
        <dbReference type="SAM" id="Phobius"/>
    </source>
</evidence>
<dbReference type="PANTHER" id="PTHR42643:SF38">
    <property type="entry name" value="IONOTROPIC RECEPTOR 100A"/>
    <property type="match status" value="1"/>
</dbReference>
<keyword evidence="5 13" id="KW-1133">Transmembrane helix</keyword>
<dbReference type="SUPFAM" id="SSF53850">
    <property type="entry name" value="Periplasmic binding protein-like II"/>
    <property type="match status" value="1"/>
</dbReference>
<keyword evidence="2" id="KW-0813">Transport</keyword>
<evidence type="ECO:0000313" key="16">
    <source>
        <dbReference type="Proteomes" id="UP001642540"/>
    </source>
</evidence>
<evidence type="ECO:0000256" key="5">
    <source>
        <dbReference type="ARBA" id="ARBA00022989"/>
    </source>
</evidence>
<evidence type="ECO:0000256" key="8">
    <source>
        <dbReference type="ARBA" id="ARBA00023170"/>
    </source>
</evidence>
<evidence type="ECO:0000256" key="3">
    <source>
        <dbReference type="ARBA" id="ARBA00022475"/>
    </source>
</evidence>
<sequence>MLPPMPQNATCESYYQNANLNLSIYFLNYFIQLCYDNSDGMNGAGGTKGVSEFLTLIANEYFTESPQLFCDFDTAPPDHFTHKLLPKASAFLIFVKDEDGFANILRSISAYPWWNKRARVVVMVKEKSLLPTKGILAMLEVERILNAVVVTEIASRENSTSSLNEQSLQQLQQQKTNENQGQGKGKTASQLFVSLQVVALDPYPVAGNGKESYVGRWANGELQTIRPIFQEKIDNLHGHKLKVCLFEFPPLVIKTEVAPGKYEYSGVEVDILKEFSTHLNFTYEFYEPPEGERWGTDLGNNTWTGLIGETQRRADFGFASVFLLDNRDKAVDVSTPYDQDQGCFGVPRPEALQHWLGLVLPFSWQVWACVLAMALVAGPTFTIITRPLGIDKSLTVGRGIFYALGSLVSTQKPPEAKSHALRTFIVSWLIFCWLACILYRVALIVSLTIGPNAYKIDSLKQLAKSDLKWGGYQEVLKTFSNSSDSVDDKLFERFELVTNSTAALERVATKGDFALLDSGKYLRYAEKGIYFNGHSSLIHVTKECPTRYNVGFVMPIGSPFLEKVNELIHHLTNAGLIDKWYRDVIHQAAIKVKSSGRKRRGDRGLDIDDLKLCLVLILCGHFCAFLSCMGEICLDKYRTGELHQVEDFIRKVSIISGLSSKGLDNPSFVITDTDDDDKEHDSLRSESLHSLPVQVECELCRNVPDGGIDPVTASLGDIKAISCPHIYHFEE</sequence>
<dbReference type="SMART" id="SM00918">
    <property type="entry name" value="Lig_chan-Glu_bd"/>
    <property type="match status" value="1"/>
</dbReference>
<keyword evidence="6" id="KW-0406">Ion transport</keyword>
<evidence type="ECO:0000256" key="4">
    <source>
        <dbReference type="ARBA" id="ARBA00022692"/>
    </source>
</evidence>
<feature type="transmembrane region" description="Helical" evidence="13">
    <location>
        <begin position="364"/>
        <end position="384"/>
    </location>
</feature>
<keyword evidence="9" id="KW-0325">Glycoprotein</keyword>
<dbReference type="Gene3D" id="3.40.190.10">
    <property type="entry name" value="Periplasmic binding protein-like II"/>
    <property type="match status" value="1"/>
</dbReference>
<keyword evidence="4 13" id="KW-0812">Transmembrane</keyword>
<keyword evidence="7 13" id="KW-0472">Membrane</keyword>
<evidence type="ECO:0000256" key="6">
    <source>
        <dbReference type="ARBA" id="ARBA00023065"/>
    </source>
</evidence>
<feature type="region of interest" description="Disordered" evidence="12">
    <location>
        <begin position="164"/>
        <end position="184"/>
    </location>
</feature>
<dbReference type="InterPro" id="IPR019594">
    <property type="entry name" value="Glu/Gly-bd"/>
</dbReference>
<feature type="domain" description="Ionotropic glutamate receptor L-glutamate and glycine-binding" evidence="14">
    <location>
        <begin position="250"/>
        <end position="312"/>
    </location>
</feature>
<organism evidence="15 16">
    <name type="scientific">Orchesella dallaii</name>
    <dbReference type="NCBI Taxonomy" id="48710"/>
    <lineage>
        <taxon>Eukaryota</taxon>
        <taxon>Metazoa</taxon>
        <taxon>Ecdysozoa</taxon>
        <taxon>Arthropoda</taxon>
        <taxon>Hexapoda</taxon>
        <taxon>Collembola</taxon>
        <taxon>Entomobryomorpha</taxon>
        <taxon>Entomobryoidea</taxon>
        <taxon>Orchesellidae</taxon>
        <taxon>Orchesellinae</taxon>
        <taxon>Orchesella</taxon>
    </lineage>
</organism>
<evidence type="ECO:0000256" key="1">
    <source>
        <dbReference type="ARBA" id="ARBA00004651"/>
    </source>
</evidence>
<evidence type="ECO:0000256" key="7">
    <source>
        <dbReference type="ARBA" id="ARBA00023136"/>
    </source>
</evidence>
<evidence type="ECO:0000256" key="9">
    <source>
        <dbReference type="ARBA" id="ARBA00023180"/>
    </source>
</evidence>